<reference evidence="1" key="1">
    <citation type="submission" date="2024-12" db="EMBL/GenBank/DDBJ databases">
        <authorList>
            <person name="Wu N."/>
        </authorList>
    </citation>
    <scope>NUCLEOTIDE SEQUENCE</scope>
    <source>
        <strain evidence="1">P15</strain>
    </source>
</reference>
<proteinExistence type="predicted"/>
<evidence type="ECO:0000313" key="2">
    <source>
        <dbReference type="Proteomes" id="UP001631969"/>
    </source>
</evidence>
<keyword evidence="2" id="KW-1185">Reference proteome</keyword>
<organism evidence="1 2">
    <name type="scientific">Paenibacillus mesotrionivorans</name>
    <dbReference type="NCBI Taxonomy" id="3160968"/>
    <lineage>
        <taxon>Bacteria</taxon>
        <taxon>Bacillati</taxon>
        <taxon>Bacillota</taxon>
        <taxon>Bacilli</taxon>
        <taxon>Bacillales</taxon>
        <taxon>Paenibacillaceae</taxon>
        <taxon>Paenibacillus</taxon>
    </lineage>
</organism>
<comment type="caution">
    <text evidence="1">The sequence shown here is derived from an EMBL/GenBank/DDBJ whole genome shotgun (WGS) entry which is preliminary data.</text>
</comment>
<protein>
    <submittedName>
        <fullName evidence="1">PAS domain S-box protein</fullName>
    </submittedName>
</protein>
<evidence type="ECO:0000313" key="1">
    <source>
        <dbReference type="EMBL" id="MFM9327880.1"/>
    </source>
</evidence>
<gene>
    <name evidence="1" type="ORF">ACI1P1_06130</name>
</gene>
<sequence>MNNHHSCKNLQNNPSAQTCMEHYGCIYDNNHLVTLLVDPANGNIVDANKAALDFYGYRLAELRALSIEDLKAKDQDGIARMAGIPLDKTFVDRVKEGTELNQILMDRHKRADGATMYVEIHTGMITMLGVNCIYSVVHDVTERVRADLLLKESEERYRNLVELCPDAIIVFREDMVLFANKQSEVLFGLDREQMVGCSLQSFFHRGFLKSKENKVLNYLDQSTENMRVEIKAVLNDGRAADLDIVCAPVSFAGVSATQLLLRDVTDSKKEIKRAVQLQERRLAADFPLPERAGFQKLYVPAGTLSGDFYFFHRISSDKVIGIIGDVTGKGLTAALNISAMRLLFFDSVQEHAHPQEVLRDLNLKIVRHLDEDYIAVCCFLLDFEEGLLTAAAAGINEFDHCRADGQWTRLQVKGAPVGMFENSRFDSVQIPFSSGDRFCFYTDGLELLEGGETAYWEYEALKRSTQDSILQDDCTWLELTIR</sequence>
<accession>A0ACC7NV21</accession>
<name>A0ACC7NV21_9BACL</name>
<dbReference type="Proteomes" id="UP001631969">
    <property type="component" value="Unassembled WGS sequence"/>
</dbReference>
<dbReference type="EMBL" id="JBJURJ010000003">
    <property type="protein sequence ID" value="MFM9327880.1"/>
    <property type="molecule type" value="Genomic_DNA"/>
</dbReference>